<dbReference type="GO" id="GO:0048544">
    <property type="term" value="P:recognition of pollen"/>
    <property type="evidence" value="ECO:0007669"/>
    <property type="project" value="InterPro"/>
</dbReference>
<keyword evidence="7 13" id="KW-0067">ATP-binding</keyword>
<evidence type="ECO:0000256" key="11">
    <source>
        <dbReference type="ARBA" id="ARBA00047899"/>
    </source>
</evidence>
<keyword evidence="1 13" id="KW-0723">Serine/threonine-protein kinase</keyword>
<keyword evidence="15" id="KW-1133">Transmembrane helix</keyword>
<dbReference type="SUPFAM" id="SSF51110">
    <property type="entry name" value="alpha-D-mannose-specific plant lectins"/>
    <property type="match status" value="1"/>
</dbReference>
<gene>
    <name evidence="22" type="primary">LOC101499317</name>
</gene>
<evidence type="ECO:0000256" key="7">
    <source>
        <dbReference type="ARBA" id="ARBA00022840"/>
    </source>
</evidence>
<dbReference type="PANTHER" id="PTHR32444">
    <property type="entry name" value="BULB-TYPE LECTIN DOMAIN-CONTAINING PROTEIN"/>
    <property type="match status" value="1"/>
</dbReference>
<organism evidence="21 22">
    <name type="scientific">Cicer arietinum</name>
    <name type="common">Chickpea</name>
    <name type="synonym">Garbanzo</name>
    <dbReference type="NCBI Taxonomy" id="3827"/>
    <lineage>
        <taxon>Eukaryota</taxon>
        <taxon>Viridiplantae</taxon>
        <taxon>Streptophyta</taxon>
        <taxon>Embryophyta</taxon>
        <taxon>Tracheophyta</taxon>
        <taxon>Spermatophyta</taxon>
        <taxon>Magnoliopsida</taxon>
        <taxon>eudicotyledons</taxon>
        <taxon>Gunneridae</taxon>
        <taxon>Pentapetalae</taxon>
        <taxon>rosids</taxon>
        <taxon>fabids</taxon>
        <taxon>Fabales</taxon>
        <taxon>Fabaceae</taxon>
        <taxon>Papilionoideae</taxon>
        <taxon>50 kb inversion clade</taxon>
        <taxon>NPAAA clade</taxon>
        <taxon>Hologalegina</taxon>
        <taxon>IRL clade</taxon>
        <taxon>Cicereae</taxon>
        <taxon>Cicer</taxon>
    </lineage>
</organism>
<evidence type="ECO:0000256" key="10">
    <source>
        <dbReference type="ARBA" id="ARBA00023180"/>
    </source>
</evidence>
<evidence type="ECO:0000256" key="13">
    <source>
        <dbReference type="PIRNR" id="PIRNR000641"/>
    </source>
</evidence>
<feature type="transmembrane region" description="Helical" evidence="15">
    <location>
        <begin position="439"/>
        <end position="461"/>
    </location>
</feature>
<dbReference type="Gene3D" id="3.30.200.20">
    <property type="entry name" value="Phosphorylase Kinase, domain 1"/>
    <property type="match status" value="1"/>
</dbReference>
<dbReference type="PROSITE" id="PS00108">
    <property type="entry name" value="PROTEIN_KINASE_ST"/>
    <property type="match status" value="1"/>
</dbReference>
<dbReference type="GO" id="GO:0004674">
    <property type="term" value="F:protein serine/threonine kinase activity"/>
    <property type="evidence" value="ECO:0007669"/>
    <property type="project" value="UniProtKB-KW"/>
</dbReference>
<dbReference type="FunFam" id="3.50.4.10:FF:000002">
    <property type="entry name" value="G-type lectin S-receptor-like serine/threonine-protein kinase"/>
    <property type="match status" value="1"/>
</dbReference>
<dbReference type="FunFam" id="3.30.200.20:FF:000195">
    <property type="entry name" value="G-type lectin S-receptor-like serine/threonine-protein kinase"/>
    <property type="match status" value="1"/>
</dbReference>
<dbReference type="SMART" id="SM00108">
    <property type="entry name" value="B_lectin"/>
    <property type="match status" value="1"/>
</dbReference>
<dbReference type="PANTHER" id="PTHR32444:SF183">
    <property type="entry name" value="APPLE DOMAIN-CONTAINING PROTEIN"/>
    <property type="match status" value="1"/>
</dbReference>
<dbReference type="Gene3D" id="1.10.510.10">
    <property type="entry name" value="Transferase(Phosphotransferase) domain 1"/>
    <property type="match status" value="1"/>
</dbReference>
<dbReference type="PROSITE" id="PS50927">
    <property type="entry name" value="BULB_LECTIN"/>
    <property type="match status" value="1"/>
</dbReference>
<keyword evidence="15" id="KW-0472">Membrane</keyword>
<dbReference type="FunFam" id="2.90.10.10:FF:000004">
    <property type="entry name" value="G-type lectin S-receptor-like serine/threonine-protein kinase"/>
    <property type="match status" value="1"/>
</dbReference>
<keyword evidence="3 13" id="KW-0808">Transferase</keyword>
<dbReference type="PROSITE" id="PS50948">
    <property type="entry name" value="PAN"/>
    <property type="match status" value="1"/>
</dbReference>
<evidence type="ECO:0000259" key="17">
    <source>
        <dbReference type="PROSITE" id="PS50011"/>
    </source>
</evidence>
<dbReference type="InterPro" id="IPR003609">
    <property type="entry name" value="Pan_app"/>
</dbReference>
<dbReference type="InterPro" id="IPR000742">
    <property type="entry name" value="EGF"/>
</dbReference>
<evidence type="ECO:0000256" key="16">
    <source>
        <dbReference type="SAM" id="SignalP"/>
    </source>
</evidence>
<dbReference type="EC" id="2.7.11.1" evidence="13"/>
<evidence type="ECO:0000259" key="20">
    <source>
        <dbReference type="PROSITE" id="PS50948"/>
    </source>
</evidence>
<reference evidence="21" key="1">
    <citation type="journal article" date="2013" name="Nat. Biotechnol.">
        <title>Draft genome sequence of chickpea (Cicer arietinum) provides a resource for trait improvement.</title>
        <authorList>
            <person name="Varshney R.K."/>
            <person name="Song C."/>
            <person name="Saxena R.K."/>
            <person name="Azam S."/>
            <person name="Yu S."/>
            <person name="Sharpe A.G."/>
            <person name="Cannon S."/>
            <person name="Baek J."/>
            <person name="Rosen B.D."/>
            <person name="Tar'an B."/>
            <person name="Millan T."/>
            <person name="Zhang X."/>
            <person name="Ramsay L.D."/>
            <person name="Iwata A."/>
            <person name="Wang Y."/>
            <person name="Nelson W."/>
            <person name="Farmer A.D."/>
            <person name="Gaur P.M."/>
            <person name="Soderlund C."/>
            <person name="Penmetsa R.V."/>
            <person name="Xu C."/>
            <person name="Bharti A.K."/>
            <person name="He W."/>
            <person name="Winter P."/>
            <person name="Zhao S."/>
            <person name="Hane J.K."/>
            <person name="Carrasquilla-Garcia N."/>
            <person name="Condie J.A."/>
            <person name="Upadhyaya H.D."/>
            <person name="Luo M.C."/>
            <person name="Thudi M."/>
            <person name="Gowda C.L."/>
            <person name="Singh N.P."/>
            <person name="Lichtenzveig J."/>
            <person name="Gali K.K."/>
            <person name="Rubio J."/>
            <person name="Nadarajan N."/>
            <person name="Dolezel J."/>
            <person name="Bansal K.C."/>
            <person name="Xu X."/>
            <person name="Edwards D."/>
            <person name="Zhang G."/>
            <person name="Kahl G."/>
            <person name="Gil J."/>
            <person name="Singh K.B."/>
            <person name="Datta S.K."/>
            <person name="Jackson S.A."/>
            <person name="Wang J."/>
            <person name="Cook D.R."/>
        </authorList>
    </citation>
    <scope>NUCLEOTIDE SEQUENCE [LARGE SCALE GENOMIC DNA]</scope>
    <source>
        <strain evidence="21">cv. CDC Frontier</strain>
    </source>
</reference>
<dbReference type="Gene3D" id="3.50.4.10">
    <property type="entry name" value="Hepatocyte Growth Factor"/>
    <property type="match status" value="1"/>
</dbReference>
<feature type="domain" description="EGF-like" evidence="18">
    <location>
        <begin position="282"/>
        <end position="319"/>
    </location>
</feature>
<evidence type="ECO:0000256" key="14">
    <source>
        <dbReference type="PROSITE-ProRule" id="PRU00076"/>
    </source>
</evidence>
<evidence type="ECO:0000313" key="22">
    <source>
        <dbReference type="RefSeq" id="XP_012573952.1"/>
    </source>
</evidence>
<keyword evidence="8" id="KW-1015">Disulfide bond</keyword>
<dbReference type="InterPro" id="IPR008271">
    <property type="entry name" value="Ser/Thr_kinase_AS"/>
</dbReference>
<evidence type="ECO:0000256" key="6">
    <source>
        <dbReference type="ARBA" id="ARBA00022777"/>
    </source>
</evidence>
<evidence type="ECO:0000256" key="1">
    <source>
        <dbReference type="ARBA" id="ARBA00022527"/>
    </source>
</evidence>
<evidence type="ECO:0000256" key="12">
    <source>
        <dbReference type="ARBA" id="ARBA00048679"/>
    </source>
</evidence>
<dbReference type="AlphaFoldDB" id="A0A1S3EDN3"/>
<dbReference type="InterPro" id="IPR000858">
    <property type="entry name" value="S_locus_glycoprot_dom"/>
</dbReference>
<dbReference type="SMART" id="SM00220">
    <property type="entry name" value="S_TKc"/>
    <property type="match status" value="1"/>
</dbReference>
<evidence type="ECO:0000256" key="5">
    <source>
        <dbReference type="ARBA" id="ARBA00022741"/>
    </source>
</evidence>
<feature type="chain" id="PRO_5010178749" description="Receptor-like serine/threonine-protein kinase" evidence="16">
    <location>
        <begin position="18"/>
        <end position="742"/>
    </location>
</feature>
<dbReference type="GO" id="GO:0106310">
    <property type="term" value="F:protein serine kinase activity"/>
    <property type="evidence" value="ECO:0007669"/>
    <property type="project" value="RHEA"/>
</dbReference>
<keyword evidence="4 16" id="KW-0732">Signal</keyword>
<feature type="domain" description="Bulb-type lectin" evidence="19">
    <location>
        <begin position="18"/>
        <end position="142"/>
    </location>
</feature>
<dbReference type="Pfam" id="PF08276">
    <property type="entry name" value="PAN_2"/>
    <property type="match status" value="1"/>
</dbReference>
<reference evidence="22" key="2">
    <citation type="submission" date="2025-08" db="UniProtKB">
        <authorList>
            <consortium name="RefSeq"/>
        </authorList>
    </citation>
    <scope>IDENTIFICATION</scope>
    <source>
        <tissue evidence="22">Etiolated seedlings</tissue>
    </source>
</reference>
<keyword evidence="14" id="KW-0245">EGF-like domain</keyword>
<dbReference type="Pfam" id="PF07714">
    <property type="entry name" value="PK_Tyr_Ser-Thr"/>
    <property type="match status" value="1"/>
</dbReference>
<dbReference type="GeneID" id="101499317"/>
<comment type="catalytic activity">
    <reaction evidence="11 13">
        <text>L-threonyl-[protein] + ATP = O-phospho-L-threonyl-[protein] + ADP + H(+)</text>
        <dbReference type="Rhea" id="RHEA:46608"/>
        <dbReference type="Rhea" id="RHEA-COMP:11060"/>
        <dbReference type="Rhea" id="RHEA-COMP:11605"/>
        <dbReference type="ChEBI" id="CHEBI:15378"/>
        <dbReference type="ChEBI" id="CHEBI:30013"/>
        <dbReference type="ChEBI" id="CHEBI:30616"/>
        <dbReference type="ChEBI" id="CHEBI:61977"/>
        <dbReference type="ChEBI" id="CHEBI:456216"/>
        <dbReference type="EC" id="2.7.11.1"/>
    </reaction>
</comment>
<comment type="caution">
    <text evidence="14">Lacks conserved residue(s) required for the propagation of feature annotation.</text>
</comment>
<keyword evidence="5 13" id="KW-0547">Nucleotide-binding</keyword>
<dbReference type="Pfam" id="PF01453">
    <property type="entry name" value="B_lectin"/>
    <property type="match status" value="1"/>
</dbReference>
<dbReference type="CDD" id="cd00028">
    <property type="entry name" value="B_lectin"/>
    <property type="match status" value="1"/>
</dbReference>
<evidence type="ECO:0000313" key="21">
    <source>
        <dbReference type="Proteomes" id="UP000087171"/>
    </source>
</evidence>
<keyword evidence="9" id="KW-0675">Receptor</keyword>
<feature type="domain" description="Apple" evidence="20">
    <location>
        <begin position="338"/>
        <end position="421"/>
    </location>
</feature>
<keyword evidence="21" id="KW-1185">Reference proteome</keyword>
<keyword evidence="6 13" id="KW-0418">Kinase</keyword>
<proteinExistence type="inferred from homology"/>
<sequence>MLFIWFILFSYIATCKSLYSLEPNQSIHDGETLVSSDGTFEVGFFSPKDSTNRYLGVWFRNVSPLTILWVANRETPLQKNSGGILKFDSKGVLMLLNGTTNTTFWSSNVTTKEVKNPIARVLDSGNLVVKNGNFSKEKQFLWQSFDYPCDSLSLNAMKLGWDLVTGHEIFLSSWKSKVDPSKGEFSLRIYPKGYPQLFKFKGFERKFRIGSWNGVGFSGYPKHILNQQHRFRLVFDEKQVYIETEITDKSIISIYKLTPLGHGQVSVFTRKTRNWNVISTGEEDECENYAMCGAYSICNMDGNVPICKCLKGYVPKFPRQWNISYWSNGCVPKNKSNCENSYKDGFLKYSDIKLPDTSLSWFSKIMNLEECKHSCLKNCSCTAYANLDIRNGGSGCLLWFDELVDIRKFSQMGQDLYVRVPASQLDDLLINGNGNKKKLVGITVGVISFGFVTFICIMIYIKRGRIFYKKHYENILRREDTDVPTFDLQIIAKATENFSSSNKLGEGGFGPVYKGILACGQELAIKKLSNKTGQGLEEFKNEMVIIAKLQHRNLVKLIGYCIQGEDVMLIYEYLPNKSLDNFIFDENKRKMLDWFKRFNIICGIARGLLYLHRDSRLRIIHRDLKPSNILLDENLDPKISDFGLARTLLGDQVEANTTRVAGTYGYMPPEYVVRGRFSMKSDVFSYGVIVLEIISGKKNREFSHAEHSHNLLGHAWRLWAEGSELELLDEMLWDKCIPSEVI</sequence>
<dbReference type="CDD" id="cd01098">
    <property type="entry name" value="PAN_AP_plant"/>
    <property type="match status" value="1"/>
</dbReference>
<dbReference type="Gene3D" id="2.90.10.10">
    <property type="entry name" value="Bulb-type lectin domain"/>
    <property type="match status" value="1"/>
</dbReference>
<dbReference type="KEGG" id="cam:101499317"/>
<dbReference type="InterPro" id="IPR036426">
    <property type="entry name" value="Bulb-type_lectin_dom_sf"/>
</dbReference>
<dbReference type="RefSeq" id="XP_012573952.1">
    <property type="nucleotide sequence ID" value="XM_012718498.2"/>
</dbReference>
<evidence type="ECO:0000259" key="18">
    <source>
        <dbReference type="PROSITE" id="PS50026"/>
    </source>
</evidence>
<dbReference type="GO" id="GO:0005524">
    <property type="term" value="F:ATP binding"/>
    <property type="evidence" value="ECO:0007669"/>
    <property type="project" value="UniProtKB-KW"/>
</dbReference>
<dbReference type="InterPro" id="IPR000719">
    <property type="entry name" value="Prot_kinase_dom"/>
</dbReference>
<feature type="signal peptide" evidence="16">
    <location>
        <begin position="1"/>
        <end position="17"/>
    </location>
</feature>
<dbReference type="PROSITE" id="PS50011">
    <property type="entry name" value="PROTEIN_KINASE_DOM"/>
    <property type="match status" value="1"/>
</dbReference>
<dbReference type="Proteomes" id="UP000087171">
    <property type="component" value="Chromosome Ca7"/>
</dbReference>
<feature type="domain" description="Protein kinase" evidence="17">
    <location>
        <begin position="498"/>
        <end position="742"/>
    </location>
</feature>
<dbReference type="SMART" id="SM00473">
    <property type="entry name" value="PAN_AP"/>
    <property type="match status" value="1"/>
</dbReference>
<accession>A0A1S3EDN3</accession>
<evidence type="ECO:0000256" key="4">
    <source>
        <dbReference type="ARBA" id="ARBA00022729"/>
    </source>
</evidence>
<comment type="similarity">
    <text evidence="13">Belongs to the protein kinase superfamily. Ser/Thr protein kinase family.</text>
</comment>
<keyword evidence="2" id="KW-0597">Phosphoprotein</keyword>
<name>A0A1S3EDN3_CICAR</name>
<dbReference type="InterPro" id="IPR001245">
    <property type="entry name" value="Ser-Thr/Tyr_kinase_cat_dom"/>
</dbReference>
<keyword evidence="10" id="KW-0325">Glycoprotein</keyword>
<evidence type="ECO:0000256" key="15">
    <source>
        <dbReference type="SAM" id="Phobius"/>
    </source>
</evidence>
<dbReference type="OrthoDB" id="785331at2759"/>
<dbReference type="Pfam" id="PF00954">
    <property type="entry name" value="S_locus_glycop"/>
    <property type="match status" value="1"/>
</dbReference>
<protein>
    <recommendedName>
        <fullName evidence="13">Receptor-like serine/threonine-protein kinase</fullName>
        <ecNumber evidence="13">2.7.11.1</ecNumber>
    </recommendedName>
</protein>
<evidence type="ECO:0000259" key="19">
    <source>
        <dbReference type="PROSITE" id="PS50927"/>
    </source>
</evidence>
<evidence type="ECO:0000256" key="3">
    <source>
        <dbReference type="ARBA" id="ARBA00022679"/>
    </source>
</evidence>
<evidence type="ECO:0000256" key="2">
    <source>
        <dbReference type="ARBA" id="ARBA00022553"/>
    </source>
</evidence>
<evidence type="ECO:0000256" key="8">
    <source>
        <dbReference type="ARBA" id="ARBA00023157"/>
    </source>
</evidence>
<evidence type="ECO:0000256" key="9">
    <source>
        <dbReference type="ARBA" id="ARBA00023170"/>
    </source>
</evidence>
<dbReference type="FunFam" id="1.10.510.10:FF:000060">
    <property type="entry name" value="G-type lectin S-receptor-like serine/threonine-protein kinase"/>
    <property type="match status" value="1"/>
</dbReference>
<dbReference type="InterPro" id="IPR001480">
    <property type="entry name" value="Bulb-type_lectin_dom"/>
</dbReference>
<dbReference type="SUPFAM" id="SSF56112">
    <property type="entry name" value="Protein kinase-like (PK-like)"/>
    <property type="match status" value="1"/>
</dbReference>
<dbReference type="InterPro" id="IPR011009">
    <property type="entry name" value="Kinase-like_dom_sf"/>
</dbReference>
<dbReference type="InterPro" id="IPR024171">
    <property type="entry name" value="SRK-like_kinase"/>
</dbReference>
<dbReference type="PROSITE" id="PS50026">
    <property type="entry name" value="EGF_3"/>
    <property type="match status" value="1"/>
</dbReference>
<comment type="catalytic activity">
    <reaction evidence="12 13">
        <text>L-seryl-[protein] + ATP = O-phospho-L-seryl-[protein] + ADP + H(+)</text>
        <dbReference type="Rhea" id="RHEA:17989"/>
        <dbReference type="Rhea" id="RHEA-COMP:9863"/>
        <dbReference type="Rhea" id="RHEA-COMP:11604"/>
        <dbReference type="ChEBI" id="CHEBI:15378"/>
        <dbReference type="ChEBI" id="CHEBI:29999"/>
        <dbReference type="ChEBI" id="CHEBI:30616"/>
        <dbReference type="ChEBI" id="CHEBI:83421"/>
        <dbReference type="ChEBI" id="CHEBI:456216"/>
        <dbReference type="EC" id="2.7.11.1"/>
    </reaction>
</comment>
<keyword evidence="15" id="KW-0812">Transmembrane</keyword>
<dbReference type="PIRSF" id="PIRSF000641">
    <property type="entry name" value="SRK"/>
    <property type="match status" value="1"/>
</dbReference>